<gene>
    <name evidence="1" type="ORF">DW060_12120</name>
</gene>
<organism evidence="1 2">
    <name type="scientific">Leyella stercorea</name>
    <dbReference type="NCBI Taxonomy" id="363265"/>
    <lineage>
        <taxon>Bacteria</taxon>
        <taxon>Pseudomonadati</taxon>
        <taxon>Bacteroidota</taxon>
        <taxon>Bacteroidia</taxon>
        <taxon>Bacteroidales</taxon>
        <taxon>Prevotellaceae</taxon>
        <taxon>Leyella</taxon>
    </lineage>
</organism>
<dbReference type="OrthoDB" id="954784at2"/>
<sequence>MRSRTANWFETTVRYDRQTEDGGQKKVSEVYVVDALSFGEAEEVITKEMEAFVTGEFEVKNITPAAYGEIFFSDSDTDDRWYKAKLSFITIDEKTAKEKRTAVNFLVQAATFNAAVKNIEDAMGKTAIDYIIANISETKIMDVFEHNAPVKKEEKNDKPEFEG</sequence>
<comment type="caution">
    <text evidence="1">The sequence shown here is derived from an EMBL/GenBank/DDBJ whole genome shotgun (WGS) entry which is preliminary data.</text>
</comment>
<dbReference type="AlphaFoldDB" id="A0A415GEL8"/>
<dbReference type="RefSeq" id="WP_118356021.1">
    <property type="nucleotide sequence ID" value="NZ_CATYDQ010000019.1"/>
</dbReference>
<protein>
    <submittedName>
        <fullName evidence="1">DUF4494 domain-containing protein</fullName>
    </submittedName>
</protein>
<name>A0A415GEL8_9BACT</name>
<proteinExistence type="predicted"/>
<accession>A0A415GEL8</accession>
<reference evidence="1 2" key="1">
    <citation type="submission" date="2018-08" db="EMBL/GenBank/DDBJ databases">
        <title>A genome reference for cultivated species of the human gut microbiota.</title>
        <authorList>
            <person name="Zou Y."/>
            <person name="Xue W."/>
            <person name="Luo G."/>
        </authorList>
    </citation>
    <scope>NUCLEOTIDE SEQUENCE [LARGE SCALE GENOMIC DNA]</scope>
    <source>
        <strain evidence="1 2">AF42-9</strain>
    </source>
</reference>
<dbReference type="EMBL" id="QRNO01000089">
    <property type="protein sequence ID" value="RHK47529.1"/>
    <property type="molecule type" value="Genomic_DNA"/>
</dbReference>
<dbReference type="Proteomes" id="UP000286598">
    <property type="component" value="Unassembled WGS sequence"/>
</dbReference>
<dbReference type="Pfam" id="PF14902">
    <property type="entry name" value="DUF4494"/>
    <property type="match status" value="1"/>
</dbReference>
<evidence type="ECO:0000313" key="2">
    <source>
        <dbReference type="Proteomes" id="UP000286598"/>
    </source>
</evidence>
<evidence type="ECO:0000313" key="1">
    <source>
        <dbReference type="EMBL" id="RHK47529.1"/>
    </source>
</evidence>
<keyword evidence="2" id="KW-1185">Reference proteome</keyword>
<dbReference type="InterPro" id="IPR027848">
    <property type="entry name" value="DUF4494"/>
</dbReference>